<evidence type="ECO:0000313" key="3">
    <source>
        <dbReference type="Proteomes" id="UP000001055"/>
    </source>
</evidence>
<dbReference type="AlphaFoldDB" id="Q0UGX2"/>
<dbReference type="eggNOG" id="ENOG502S5QU">
    <property type="taxonomic scope" value="Eukaryota"/>
</dbReference>
<dbReference type="InterPro" id="IPR029069">
    <property type="entry name" value="HotDog_dom_sf"/>
</dbReference>
<feature type="compositionally biased region" description="Polar residues" evidence="1">
    <location>
        <begin position="423"/>
        <end position="445"/>
    </location>
</feature>
<dbReference type="RefSeq" id="XP_001799295.1">
    <property type="nucleotide sequence ID" value="XM_001799243.1"/>
</dbReference>
<evidence type="ECO:0000313" key="2">
    <source>
        <dbReference type="EMBL" id="EAT83184.2"/>
    </source>
</evidence>
<feature type="region of interest" description="Disordered" evidence="1">
    <location>
        <begin position="394"/>
        <end position="445"/>
    </location>
</feature>
<dbReference type="PANTHER" id="PTHR28152:SF1">
    <property type="entry name" value="HYDROXYACYL-THIOESTER DEHYDRATASE TYPE 2, MITOCHONDRIAL"/>
    <property type="match status" value="1"/>
</dbReference>
<dbReference type="InterPro" id="IPR052741">
    <property type="entry name" value="Mitochondrial_HTD2"/>
</dbReference>
<dbReference type="FunCoup" id="Q0UGX2">
    <property type="interactions" value="36"/>
</dbReference>
<evidence type="ECO:0000256" key="1">
    <source>
        <dbReference type="SAM" id="MobiDB-lite"/>
    </source>
</evidence>
<dbReference type="EMBL" id="CH445338">
    <property type="protein sequence ID" value="EAT83184.2"/>
    <property type="molecule type" value="Genomic_DNA"/>
</dbReference>
<dbReference type="SUPFAM" id="SSF54637">
    <property type="entry name" value="Thioesterase/thiol ester dehydrase-isomerase"/>
    <property type="match status" value="1"/>
</dbReference>
<dbReference type="FunFam" id="3.10.129.10:FF:000112">
    <property type="entry name" value="YALI0A19096p"/>
    <property type="match status" value="1"/>
</dbReference>
<dbReference type="GO" id="GO:0019171">
    <property type="term" value="F:(3R)-hydroxyacyl-[acyl-carrier-protein] dehydratase activity"/>
    <property type="evidence" value="ECO:0000318"/>
    <property type="project" value="GO_Central"/>
</dbReference>
<organism evidence="2 3">
    <name type="scientific">Phaeosphaeria nodorum (strain SN15 / ATCC MYA-4574 / FGSC 10173)</name>
    <name type="common">Glume blotch fungus</name>
    <name type="synonym">Parastagonospora nodorum</name>
    <dbReference type="NCBI Taxonomy" id="321614"/>
    <lineage>
        <taxon>Eukaryota</taxon>
        <taxon>Fungi</taxon>
        <taxon>Dikarya</taxon>
        <taxon>Ascomycota</taxon>
        <taxon>Pezizomycotina</taxon>
        <taxon>Dothideomycetes</taxon>
        <taxon>Pleosporomycetidae</taxon>
        <taxon>Pleosporales</taxon>
        <taxon>Pleosporineae</taxon>
        <taxon>Phaeosphaeriaceae</taxon>
        <taxon>Parastagonospora</taxon>
    </lineage>
</organism>
<dbReference type="InParanoid" id="Q0UGX2"/>
<dbReference type="GO" id="GO:0005739">
    <property type="term" value="C:mitochondrion"/>
    <property type="evidence" value="ECO:0000318"/>
    <property type="project" value="GO_Central"/>
</dbReference>
<proteinExistence type="predicted"/>
<dbReference type="Proteomes" id="UP000001055">
    <property type="component" value="Unassembled WGS sequence"/>
</dbReference>
<dbReference type="GeneID" id="5976196"/>
<gene>
    <name evidence="2" type="ORF">SNOG_08992</name>
</gene>
<accession>Q0UGX2</accession>
<dbReference type="PANTHER" id="PTHR28152">
    <property type="entry name" value="HYDROXYACYL-THIOESTER DEHYDRATASE TYPE 2, MITOCHONDRIAL"/>
    <property type="match status" value="1"/>
</dbReference>
<reference evidence="3" key="1">
    <citation type="journal article" date="2007" name="Plant Cell">
        <title>Dothideomycete-plant interactions illuminated by genome sequencing and EST analysis of the wheat pathogen Stagonospora nodorum.</title>
        <authorList>
            <person name="Hane J.K."/>
            <person name="Lowe R.G."/>
            <person name="Solomon P.S."/>
            <person name="Tan K.C."/>
            <person name="Schoch C.L."/>
            <person name="Spatafora J.W."/>
            <person name="Crous P.W."/>
            <person name="Kodira C."/>
            <person name="Birren B.W."/>
            <person name="Galagan J.E."/>
            <person name="Torriani S.F."/>
            <person name="McDonald B.A."/>
            <person name="Oliver R.P."/>
        </authorList>
    </citation>
    <scope>NUCLEOTIDE SEQUENCE [LARGE SCALE GENOMIC DNA]</scope>
    <source>
        <strain evidence="3">SN15 / ATCC MYA-4574 / FGSC 10173</strain>
    </source>
</reference>
<dbReference type="VEuPathDB" id="FungiDB:JI435_089920"/>
<dbReference type="Gene3D" id="3.10.129.10">
    <property type="entry name" value="Hotdog Thioesterase"/>
    <property type="match status" value="1"/>
</dbReference>
<name>Q0UGX2_PHANO</name>
<evidence type="ECO:0008006" key="4">
    <source>
        <dbReference type="Google" id="ProtNLM"/>
    </source>
</evidence>
<dbReference type="KEGG" id="pno:SNOG_08992"/>
<dbReference type="STRING" id="321614.Q0UGX2"/>
<dbReference type="HOGENOM" id="CLU_028690_1_0_1"/>
<sequence>MSIHTQCLQRVRWPRSANTRCRHINFRSYGASHAAEGQRDWFEKLRAEMLGRPTHITRDYVNTDTHHKLQDTLKPFMPPGWSRRRIERGAAIVPLGHHLVWFNSFLPEDQLLPDGTDPLQSPGEPWVRRMWAGGEVEARKNVYFDHDNGFIIDQHMICSERITDVQKKGSDVKLFVTIERRYARLDSLLKALATRSWKQTPLDAQALFRQQIAAGEEWGDAILKEERTLVFLKEKTPVEQEAIAAGSLLPVKYLEISPGEPVFSHTLTPTRALLFRYSALTFNAHLIHLDRDYARNVEGHRNMLVHGPLSLTFMLQVFWYWIKREFGNKYVILSLKYQNLAPLYCDEEMRICIRESKTFDQRASYVVWIEGPTGGVAVKGKVLVIERVHTPNAIKPSADSQAQREPAPTNIRKVRTDGPITEAASSANTDVEGTKDQSINNSTTPIIREDSVASASPPVRMIKQPVLRKIAQLEHRGKKSPPHRYGL</sequence>
<protein>
    <recommendedName>
        <fullName evidence="4">MaoC-like domain-containing protein</fullName>
    </recommendedName>
</protein>